<evidence type="ECO:0000313" key="1">
    <source>
        <dbReference type="EMBL" id="MDC1880319.1"/>
    </source>
</evidence>
<accession>A0AAW6GP47</accession>
<evidence type="ECO:0000313" key="2">
    <source>
        <dbReference type="Proteomes" id="UP001213309"/>
    </source>
</evidence>
<name>A0AAW6GP47_BACUN</name>
<dbReference type="AlphaFoldDB" id="A0AAW6GP47"/>
<dbReference type="Proteomes" id="UP001213309">
    <property type="component" value="Unassembled WGS sequence"/>
</dbReference>
<organism evidence="1 2">
    <name type="scientific">Bacteroides uniformis</name>
    <dbReference type="NCBI Taxonomy" id="820"/>
    <lineage>
        <taxon>Bacteria</taxon>
        <taxon>Pseudomonadati</taxon>
        <taxon>Bacteroidota</taxon>
        <taxon>Bacteroidia</taxon>
        <taxon>Bacteroidales</taxon>
        <taxon>Bacteroidaceae</taxon>
        <taxon>Bacteroides</taxon>
    </lineage>
</organism>
<sequence>MERNIPGTINIIGREFCYIEDDGKDKFEEELFDKVTSPYEFTNAKYGGIISENCKLWIPTNELFHGLSYKGDVDGWRKDIFDGAKKLNLLIGKINGENIELSDGRIYPLTKCKVEFY</sequence>
<dbReference type="EMBL" id="JAQNSG010000007">
    <property type="protein sequence ID" value="MDC1880319.1"/>
    <property type="molecule type" value="Genomic_DNA"/>
</dbReference>
<comment type="caution">
    <text evidence="1">The sequence shown here is derived from an EMBL/GenBank/DDBJ whole genome shotgun (WGS) entry which is preliminary data.</text>
</comment>
<proteinExistence type="predicted"/>
<dbReference type="RefSeq" id="WP_138273474.1">
    <property type="nucleotide sequence ID" value="NZ_JADPCT010000041.1"/>
</dbReference>
<protein>
    <submittedName>
        <fullName evidence="1">Uncharacterized protein</fullName>
    </submittedName>
</protein>
<gene>
    <name evidence="1" type="ORF">POZ24_09800</name>
</gene>
<reference evidence="1" key="1">
    <citation type="submission" date="2022-10" db="EMBL/GenBank/DDBJ databases">
        <title>Human gut microbiome strain richness.</title>
        <authorList>
            <person name="Chen-Liaw A."/>
        </authorList>
    </citation>
    <scope>NUCLEOTIDE SEQUENCE</scope>
    <source>
        <strain evidence="1">1001713st2_A4_1001713B170214_170313</strain>
    </source>
</reference>